<gene>
    <name evidence="3" type="ORF">A5888_001696</name>
    <name evidence="2" type="ORF">A5888_003122</name>
</gene>
<keyword evidence="1" id="KW-0812">Transmembrane</keyword>
<dbReference type="EMBL" id="CP147247">
    <property type="protein sequence ID" value="WYJ89968.1"/>
    <property type="molecule type" value="Genomic_DNA"/>
</dbReference>
<organism evidence="2">
    <name type="scientific">Candidatus Enterococcus clewellii</name>
    <dbReference type="NCBI Taxonomy" id="1834193"/>
    <lineage>
        <taxon>Bacteria</taxon>
        <taxon>Bacillati</taxon>
        <taxon>Bacillota</taxon>
        <taxon>Bacilli</taxon>
        <taxon>Lactobacillales</taxon>
        <taxon>Enterococcaceae</taxon>
        <taxon>Enterococcus</taxon>
    </lineage>
</organism>
<feature type="transmembrane region" description="Helical" evidence="1">
    <location>
        <begin position="38"/>
        <end position="55"/>
    </location>
</feature>
<keyword evidence="4" id="KW-1185">Reference proteome</keyword>
<evidence type="ECO:0000313" key="3">
    <source>
        <dbReference type="EMBL" id="WYJ89968.1"/>
    </source>
</evidence>
<name>A0A242K5I4_9ENTE</name>
<dbReference type="RefSeq" id="WP_086350122.1">
    <property type="nucleotide sequence ID" value="NZ_CP147247.1"/>
</dbReference>
<evidence type="ECO:0000256" key="1">
    <source>
        <dbReference type="SAM" id="Phobius"/>
    </source>
</evidence>
<proteinExistence type="predicted"/>
<feature type="transmembrane region" description="Helical" evidence="1">
    <location>
        <begin position="61"/>
        <end position="84"/>
    </location>
</feature>
<keyword evidence="1" id="KW-1133">Transmembrane helix</keyword>
<reference evidence="3" key="3">
    <citation type="submission" date="2024-03" db="EMBL/GenBank/DDBJ databases">
        <title>The Genome Sequence of Enterococcus sp. DIV0242b.</title>
        <authorList>
            <consortium name="The Broad Institute Genomics Platform"/>
            <consortium name="The Broad Institute Microbial Omics Core"/>
            <consortium name="The Broad Institute Genomic Center for Infectious Diseases"/>
            <person name="Earl A."/>
            <person name="Manson A."/>
            <person name="Gilmore M."/>
            <person name="Schwartman J."/>
            <person name="Shea T."/>
            <person name="Abouelleil A."/>
            <person name="Cao P."/>
            <person name="Chapman S."/>
            <person name="Cusick C."/>
            <person name="Young S."/>
            <person name="Neafsey D."/>
            <person name="Nusbaum C."/>
            <person name="Birren B."/>
        </authorList>
    </citation>
    <scope>NUCLEOTIDE SEQUENCE</scope>
    <source>
        <strain evidence="3">9E7_DIV0242</strain>
    </source>
</reference>
<reference evidence="3" key="2">
    <citation type="submission" date="2017-05" db="EMBL/GenBank/DDBJ databases">
        <authorList>
            <consortium name="The Broad Institute Genomics Platform"/>
            <consortium name="The Broad Institute Genomic Center for Infectious Diseases"/>
            <person name="Earl A."/>
            <person name="Manson A."/>
            <person name="Schwartman J."/>
            <person name="Gilmore M."/>
            <person name="Abouelleil A."/>
            <person name="Cao P."/>
            <person name="Chapman S."/>
            <person name="Cusick C."/>
            <person name="Shea T."/>
            <person name="Young S."/>
            <person name="Neafsey D."/>
            <person name="Nusbaum C."/>
            <person name="Birren B."/>
        </authorList>
    </citation>
    <scope>NUCLEOTIDE SEQUENCE</scope>
    <source>
        <strain evidence="3">9E7_DIV0242</strain>
    </source>
</reference>
<dbReference type="AlphaFoldDB" id="A0A242K5I4"/>
<protein>
    <submittedName>
        <fullName evidence="2">Uncharacterized protein</fullName>
    </submittedName>
</protein>
<accession>A0A242K5I4</accession>
<evidence type="ECO:0000313" key="4">
    <source>
        <dbReference type="Proteomes" id="UP000195141"/>
    </source>
</evidence>
<evidence type="ECO:0000313" key="2">
    <source>
        <dbReference type="EMBL" id="OTP13644.1"/>
    </source>
</evidence>
<dbReference type="EMBL" id="NGMM01000005">
    <property type="protein sequence ID" value="OTP13644.1"/>
    <property type="molecule type" value="Genomic_DNA"/>
</dbReference>
<reference evidence="2" key="1">
    <citation type="submission" date="2017-05" db="EMBL/GenBank/DDBJ databases">
        <title>The Genome Sequence of Enterococcus sp. 9E7_DIV0242.</title>
        <authorList>
            <consortium name="The Broad Institute Genomics Platform"/>
            <consortium name="The Broad Institute Genomic Center for Infectious Diseases"/>
            <person name="Earl A."/>
            <person name="Manson A."/>
            <person name="Schwartman J."/>
            <person name="Gilmore M."/>
            <person name="Abouelleil A."/>
            <person name="Cao P."/>
            <person name="Chapman S."/>
            <person name="Cusick C."/>
            <person name="Shea T."/>
            <person name="Young S."/>
            <person name="Neafsey D."/>
            <person name="Nusbaum C."/>
            <person name="Birren B."/>
        </authorList>
    </citation>
    <scope>NUCLEOTIDE SEQUENCE [LARGE SCALE GENOMIC DNA]</scope>
    <source>
        <strain evidence="2">9E7_DIV0242</strain>
    </source>
</reference>
<dbReference type="Proteomes" id="UP000195141">
    <property type="component" value="Chromosome"/>
</dbReference>
<sequence>MEYSYEITLDDMMVYQEQLFLSECVPSIKDSVKRWERLVFLLLLIAMPLVLYLILNNLLISGVGLVIGGIISAAFKSKSTIYFWQNYQSKARKDLLVTYFNNDEKATIPYTLTVSSDKLEIRSTFAKKRISTG</sequence>
<keyword evidence="1" id="KW-0472">Membrane</keyword>